<proteinExistence type="inferred from homology"/>
<dbReference type="FunFam" id="2.40.70.10:FF:000062">
    <property type="entry name" value="ASpartyl Protease"/>
    <property type="match status" value="1"/>
</dbReference>
<protein>
    <recommendedName>
        <fullName evidence="13">Peptidase A1 domain-containing protein</fullName>
    </recommendedName>
</protein>
<accession>A0AA36D9D6</accession>
<dbReference type="InterPro" id="IPR021109">
    <property type="entry name" value="Peptidase_aspartic_dom_sf"/>
</dbReference>
<dbReference type="InterPro" id="IPR033121">
    <property type="entry name" value="PEPTIDASE_A1"/>
</dbReference>
<dbReference type="GO" id="GO:0004190">
    <property type="term" value="F:aspartic-type endopeptidase activity"/>
    <property type="evidence" value="ECO:0007669"/>
    <property type="project" value="UniProtKB-KW"/>
</dbReference>
<dbReference type="PROSITE" id="PS51767">
    <property type="entry name" value="PEPTIDASE_A1"/>
    <property type="match status" value="1"/>
</dbReference>
<organism evidence="14 15">
    <name type="scientific">Mesorhabditis spiculigera</name>
    <dbReference type="NCBI Taxonomy" id="96644"/>
    <lineage>
        <taxon>Eukaryota</taxon>
        <taxon>Metazoa</taxon>
        <taxon>Ecdysozoa</taxon>
        <taxon>Nematoda</taxon>
        <taxon>Chromadorea</taxon>
        <taxon>Rhabditida</taxon>
        <taxon>Rhabditina</taxon>
        <taxon>Rhabditomorpha</taxon>
        <taxon>Rhabditoidea</taxon>
        <taxon>Rhabditidae</taxon>
        <taxon>Mesorhabditinae</taxon>
        <taxon>Mesorhabditis</taxon>
    </lineage>
</organism>
<evidence type="ECO:0000256" key="7">
    <source>
        <dbReference type="ARBA" id="ARBA00022801"/>
    </source>
</evidence>
<dbReference type="FunFam" id="2.40.70.10:FF:000052">
    <property type="entry name" value="ASpartyl Protease"/>
    <property type="match status" value="1"/>
</dbReference>
<feature type="signal peptide" evidence="12">
    <location>
        <begin position="1"/>
        <end position="15"/>
    </location>
</feature>
<feature type="active site" evidence="9">
    <location>
        <position position="88"/>
    </location>
</feature>
<evidence type="ECO:0000313" key="15">
    <source>
        <dbReference type="Proteomes" id="UP001177023"/>
    </source>
</evidence>
<evidence type="ECO:0000256" key="12">
    <source>
        <dbReference type="SAM" id="SignalP"/>
    </source>
</evidence>
<keyword evidence="3" id="KW-0964">Secreted</keyword>
<comment type="subcellular location">
    <subcellularLocation>
        <location evidence="1">Secreted</location>
    </subcellularLocation>
</comment>
<dbReference type="Pfam" id="PF00026">
    <property type="entry name" value="Asp"/>
    <property type="match status" value="1"/>
</dbReference>
<dbReference type="GO" id="GO:0006508">
    <property type="term" value="P:proteolysis"/>
    <property type="evidence" value="ECO:0007669"/>
    <property type="project" value="UniProtKB-KW"/>
</dbReference>
<dbReference type="PANTHER" id="PTHR47966">
    <property type="entry name" value="BETA-SITE APP-CLEAVING ENZYME, ISOFORM A-RELATED"/>
    <property type="match status" value="1"/>
</dbReference>
<feature type="non-terminal residue" evidence="14">
    <location>
        <position position="390"/>
    </location>
</feature>
<evidence type="ECO:0000256" key="1">
    <source>
        <dbReference type="ARBA" id="ARBA00004613"/>
    </source>
</evidence>
<evidence type="ECO:0000256" key="11">
    <source>
        <dbReference type="RuleBase" id="RU000454"/>
    </source>
</evidence>
<dbReference type="AlphaFoldDB" id="A0AA36D9D6"/>
<dbReference type="PRINTS" id="PR00792">
    <property type="entry name" value="PEPSIN"/>
</dbReference>
<evidence type="ECO:0000256" key="4">
    <source>
        <dbReference type="ARBA" id="ARBA00022670"/>
    </source>
</evidence>
<dbReference type="GO" id="GO:0005764">
    <property type="term" value="C:lysosome"/>
    <property type="evidence" value="ECO:0007669"/>
    <property type="project" value="TreeGrafter"/>
</dbReference>
<feature type="disulfide bond" evidence="10">
    <location>
        <begin position="101"/>
        <end position="105"/>
    </location>
</feature>
<dbReference type="Gene3D" id="2.40.70.10">
    <property type="entry name" value="Acid Proteases"/>
    <property type="match status" value="2"/>
</dbReference>
<evidence type="ECO:0000256" key="10">
    <source>
        <dbReference type="PIRSR" id="PIRSR601461-2"/>
    </source>
</evidence>
<sequence>MRTLVLLALLGLTAAVVYKHDLHWREAKMFKMMRAGEWKAYREHKEALRANHPVLANLPQTVLDYDDFEYVGNVTIGTPQQNFVAVLDTGSSNFWVPATNCDSSCSGKSKYDSGKSSTFVKNGKSWSIQYGSGDARGTLAQDTMTFGGIGENQLAIPKTVFGMATHISDDFAQDPTDGILGLAFQSLAVDNVVPPLQNAYSQGILDQPLFSVYLMHRGATEGQAGGIFTYGAIDSTNCDASVTWEKLTSATYWQFRVTKFQVGSYSQTKNYDVISDTGTSLLAGPSSVIAAMAKAIGATYDDWDGIYTLPCNSNLADLQITIGGNVYSLGKVNMLLDSGDGQTCYWGAFPFDMGGFGPSWILGDPFIRQYCNVYDFGQNRIGFAKSKQAN</sequence>
<name>A0AA36D9D6_9BILA</name>
<feature type="chain" id="PRO_5041339065" description="Peptidase A1 domain-containing protein" evidence="12">
    <location>
        <begin position="16"/>
        <end position="390"/>
    </location>
</feature>
<comment type="similarity">
    <text evidence="2 11">Belongs to the peptidase A1 family.</text>
</comment>
<keyword evidence="5 12" id="KW-0732">Signal</keyword>
<keyword evidence="4 11" id="KW-0645">Protease</keyword>
<evidence type="ECO:0000256" key="5">
    <source>
        <dbReference type="ARBA" id="ARBA00022729"/>
    </source>
</evidence>
<gene>
    <name evidence="14" type="ORF">MSPICULIGERA_LOCUS20621</name>
</gene>
<evidence type="ECO:0000256" key="9">
    <source>
        <dbReference type="PIRSR" id="PIRSR601461-1"/>
    </source>
</evidence>
<evidence type="ECO:0000256" key="6">
    <source>
        <dbReference type="ARBA" id="ARBA00022750"/>
    </source>
</evidence>
<dbReference type="Proteomes" id="UP001177023">
    <property type="component" value="Unassembled WGS sequence"/>
</dbReference>
<dbReference type="InterPro" id="IPR001969">
    <property type="entry name" value="Aspartic_peptidase_AS"/>
</dbReference>
<dbReference type="PANTHER" id="PTHR47966:SF45">
    <property type="entry name" value="PEPTIDASE A1 DOMAIN-CONTAINING PROTEIN"/>
    <property type="match status" value="1"/>
</dbReference>
<evidence type="ECO:0000256" key="2">
    <source>
        <dbReference type="ARBA" id="ARBA00007447"/>
    </source>
</evidence>
<keyword evidence="8" id="KW-0325">Glycoprotein</keyword>
<dbReference type="PROSITE" id="PS00141">
    <property type="entry name" value="ASP_PROTEASE"/>
    <property type="match status" value="2"/>
</dbReference>
<dbReference type="GO" id="GO:0005576">
    <property type="term" value="C:extracellular region"/>
    <property type="evidence" value="ECO:0007669"/>
    <property type="project" value="UniProtKB-SubCell"/>
</dbReference>
<evidence type="ECO:0000256" key="3">
    <source>
        <dbReference type="ARBA" id="ARBA00022525"/>
    </source>
</evidence>
<keyword evidence="6 11" id="KW-0064">Aspartyl protease</keyword>
<keyword evidence="7 11" id="KW-0378">Hydrolase</keyword>
<comment type="caution">
    <text evidence="14">The sequence shown here is derived from an EMBL/GenBank/DDBJ whole genome shotgun (WGS) entry which is preliminary data.</text>
</comment>
<keyword evidence="15" id="KW-1185">Reference proteome</keyword>
<evidence type="ECO:0000313" key="14">
    <source>
        <dbReference type="EMBL" id="CAJ0582491.1"/>
    </source>
</evidence>
<evidence type="ECO:0000256" key="8">
    <source>
        <dbReference type="ARBA" id="ARBA00023180"/>
    </source>
</evidence>
<dbReference type="SUPFAM" id="SSF50630">
    <property type="entry name" value="Acid proteases"/>
    <property type="match status" value="1"/>
</dbReference>
<dbReference type="EMBL" id="CATQJA010002664">
    <property type="protein sequence ID" value="CAJ0582491.1"/>
    <property type="molecule type" value="Genomic_DNA"/>
</dbReference>
<dbReference type="InterPro" id="IPR034164">
    <property type="entry name" value="Pepsin-like_dom"/>
</dbReference>
<feature type="domain" description="Peptidase A1" evidence="13">
    <location>
        <begin position="70"/>
        <end position="384"/>
    </location>
</feature>
<dbReference type="CDD" id="cd05471">
    <property type="entry name" value="pepsin_like"/>
    <property type="match status" value="1"/>
</dbReference>
<evidence type="ECO:0000259" key="13">
    <source>
        <dbReference type="PROSITE" id="PS51767"/>
    </source>
</evidence>
<feature type="active site" evidence="9">
    <location>
        <position position="276"/>
    </location>
</feature>
<dbReference type="InterPro" id="IPR001461">
    <property type="entry name" value="Aspartic_peptidase_A1"/>
</dbReference>
<keyword evidence="10" id="KW-1015">Disulfide bond</keyword>
<reference evidence="14" key="1">
    <citation type="submission" date="2023-06" db="EMBL/GenBank/DDBJ databases">
        <authorList>
            <person name="Delattre M."/>
        </authorList>
    </citation>
    <scope>NUCLEOTIDE SEQUENCE</scope>
    <source>
        <strain evidence="14">AF72</strain>
    </source>
</reference>